<comment type="caution">
    <text evidence="1">The sequence shown here is derived from an EMBL/GenBank/DDBJ whole genome shotgun (WGS) entry which is preliminary data.</text>
</comment>
<organism evidence="1 2">
    <name type="scientific">Pararge aegeria aegeria</name>
    <dbReference type="NCBI Taxonomy" id="348720"/>
    <lineage>
        <taxon>Eukaryota</taxon>
        <taxon>Metazoa</taxon>
        <taxon>Ecdysozoa</taxon>
        <taxon>Arthropoda</taxon>
        <taxon>Hexapoda</taxon>
        <taxon>Insecta</taxon>
        <taxon>Pterygota</taxon>
        <taxon>Neoptera</taxon>
        <taxon>Endopterygota</taxon>
        <taxon>Lepidoptera</taxon>
        <taxon>Glossata</taxon>
        <taxon>Ditrysia</taxon>
        <taxon>Papilionoidea</taxon>
        <taxon>Nymphalidae</taxon>
        <taxon>Satyrinae</taxon>
        <taxon>Satyrini</taxon>
        <taxon>Parargina</taxon>
        <taxon>Pararge</taxon>
    </lineage>
</organism>
<protein>
    <submittedName>
        <fullName evidence="1">Jg10467 protein</fullName>
    </submittedName>
</protein>
<dbReference type="Proteomes" id="UP000838756">
    <property type="component" value="Unassembled WGS sequence"/>
</dbReference>
<dbReference type="AlphaFoldDB" id="A0A8S4REB2"/>
<gene>
    <name evidence="1" type="primary">jg10467</name>
    <name evidence="1" type="ORF">PAEG_LOCUS12887</name>
</gene>
<evidence type="ECO:0000313" key="2">
    <source>
        <dbReference type="Proteomes" id="UP000838756"/>
    </source>
</evidence>
<proteinExistence type="predicted"/>
<accession>A0A8S4REB2</accession>
<dbReference type="OrthoDB" id="407509at2759"/>
<reference evidence="1" key="1">
    <citation type="submission" date="2022-03" db="EMBL/GenBank/DDBJ databases">
        <authorList>
            <person name="Lindestad O."/>
        </authorList>
    </citation>
    <scope>NUCLEOTIDE SEQUENCE</scope>
</reference>
<dbReference type="EMBL" id="CAKXAJ010025115">
    <property type="protein sequence ID" value="CAH2235215.1"/>
    <property type="molecule type" value="Genomic_DNA"/>
</dbReference>
<name>A0A8S4REB2_9NEOP</name>
<evidence type="ECO:0000313" key="1">
    <source>
        <dbReference type="EMBL" id="CAH2235215.1"/>
    </source>
</evidence>
<keyword evidence="2" id="KW-1185">Reference proteome</keyword>
<sequence>MERATLGVSLLDQIRNLEIRSRTRITDVAQRVAKLKWQWAGHIVWRMDGRYGPKVLEWQPRTGKRSVVRPPTRWTDDIKRVAGSRWIQAAQNRRIRNSLQKTYFQQWTSFV</sequence>